<evidence type="ECO:0000256" key="4">
    <source>
        <dbReference type="ARBA" id="ARBA00022989"/>
    </source>
</evidence>
<feature type="transmembrane region" description="Helical" evidence="7">
    <location>
        <begin position="121"/>
        <end position="138"/>
    </location>
</feature>
<evidence type="ECO:0000259" key="9">
    <source>
        <dbReference type="Pfam" id="PF13515"/>
    </source>
</evidence>
<feature type="transmembrane region" description="Helical" evidence="7">
    <location>
        <begin position="13"/>
        <end position="36"/>
    </location>
</feature>
<keyword evidence="5 7" id="KW-0472">Membrane</keyword>
<feature type="domain" description="Integral membrane protein YccS N-terminal" evidence="8">
    <location>
        <begin position="87"/>
        <end position="323"/>
    </location>
</feature>
<dbReference type="EMBL" id="JAUKVY010000010">
    <property type="protein sequence ID" value="MDO1533677.1"/>
    <property type="molecule type" value="Genomic_DNA"/>
</dbReference>
<comment type="caution">
    <text evidence="10">The sequence shown here is derived from an EMBL/GenBank/DDBJ whole genome shotgun (WGS) entry which is preliminary data.</text>
</comment>
<comment type="subcellular location">
    <subcellularLocation>
        <location evidence="1">Cell membrane</location>
        <topology evidence="1">Multi-pass membrane protein</topology>
    </subcellularLocation>
</comment>
<keyword evidence="2" id="KW-1003">Cell membrane</keyword>
<feature type="transmembrane region" description="Helical" evidence="7">
    <location>
        <begin position="407"/>
        <end position="425"/>
    </location>
</feature>
<feature type="transmembrane region" description="Helical" evidence="7">
    <location>
        <begin position="42"/>
        <end position="60"/>
    </location>
</feature>
<proteinExistence type="inferred from homology"/>
<keyword evidence="11" id="KW-1185">Reference proteome</keyword>
<evidence type="ECO:0000256" key="7">
    <source>
        <dbReference type="SAM" id="Phobius"/>
    </source>
</evidence>
<dbReference type="PANTHER" id="PTHR30509">
    <property type="entry name" value="P-HYDROXYBENZOIC ACID EFFLUX PUMP SUBUNIT-RELATED"/>
    <property type="match status" value="1"/>
</dbReference>
<dbReference type="Proteomes" id="UP001169027">
    <property type="component" value="Unassembled WGS sequence"/>
</dbReference>
<evidence type="ECO:0000256" key="5">
    <source>
        <dbReference type="ARBA" id="ARBA00023136"/>
    </source>
</evidence>
<reference evidence="10" key="1">
    <citation type="submission" date="2023-06" db="EMBL/GenBank/DDBJ databases">
        <authorList>
            <person name="Jiang Y."/>
            <person name="Liu Q."/>
        </authorList>
    </citation>
    <scope>NUCLEOTIDE SEQUENCE</scope>
    <source>
        <strain evidence="10">CGMCC 1.12090</strain>
    </source>
</reference>
<feature type="transmembrane region" description="Helical" evidence="7">
    <location>
        <begin position="461"/>
        <end position="486"/>
    </location>
</feature>
<dbReference type="PANTHER" id="PTHR30509:SF9">
    <property type="entry name" value="MULTIDRUG RESISTANCE PROTEIN MDTO"/>
    <property type="match status" value="1"/>
</dbReference>
<comment type="similarity">
    <text evidence="6">Belongs to the YccS/YhfK family.</text>
</comment>
<dbReference type="Pfam" id="PF12805">
    <property type="entry name" value="FUSC-like"/>
    <property type="match status" value="1"/>
</dbReference>
<keyword evidence="3 7" id="KW-0812">Transmembrane</keyword>
<evidence type="ECO:0000256" key="3">
    <source>
        <dbReference type="ARBA" id="ARBA00022692"/>
    </source>
</evidence>
<feature type="transmembrane region" description="Helical" evidence="7">
    <location>
        <begin position="498"/>
        <end position="518"/>
    </location>
</feature>
<name>A0ABT8S6T7_9BURK</name>
<feature type="transmembrane region" description="Helical" evidence="7">
    <location>
        <begin position="530"/>
        <end position="550"/>
    </location>
</feature>
<dbReference type="RefSeq" id="WP_301810593.1">
    <property type="nucleotide sequence ID" value="NZ_JAUJZH010000010.1"/>
</dbReference>
<organism evidence="10 11">
    <name type="scientific">Variovorax ginsengisoli</name>
    <dbReference type="NCBI Taxonomy" id="363844"/>
    <lineage>
        <taxon>Bacteria</taxon>
        <taxon>Pseudomonadati</taxon>
        <taxon>Pseudomonadota</taxon>
        <taxon>Betaproteobacteria</taxon>
        <taxon>Burkholderiales</taxon>
        <taxon>Comamonadaceae</taxon>
        <taxon>Variovorax</taxon>
    </lineage>
</organism>
<dbReference type="InterPro" id="IPR049453">
    <property type="entry name" value="Memb_transporter_dom"/>
</dbReference>
<accession>A0ABT8S6T7</accession>
<feature type="transmembrane region" description="Helical" evidence="7">
    <location>
        <begin position="150"/>
        <end position="171"/>
    </location>
</feature>
<sequence>MEAPRAAAVRSRAALRVALGHYIANGISVAFGLLLISGGVHLVLGTLAASAASVGVIVTAPPDLPAPRRGKLLQMLPAPLIGLPLLFLVQLLHAKPLELGLLLVPATFLAFVAMAWGKRGIPIAIAVMFSMIFSMATPKPDDMAEAVQRTLYFGLGAGLYVIYAVLANLALNARYRVQVMADLLLSLAALMRTEARQFTPRDDSGDIREVPASLLGQLLREQAALADLLQAARDIVLESPRTPYRQRLAGMLMTVLELRDLLLASELDLDALKTHPGHAAALVEMRRILEALAADTAALADALLLGRPPATVPDRRRELTAIHLDEDPARPRSYTGPTPAMLARGLASRIGHINDEVLRLSALARGEREPDLAVVRASWQMFVSPTEWSLRPFLALWRWDAPPLRHAIRAALAIAAGYGIALALPWGSHDYWILLTIVVVLRGSLSQTLERRNSRVAGTLLGCVFAVALLSAHPSPLTLLAAMTLAQAIAHGFAVRRYLITAVAATVLGLVQAHMLNTGMSTTFALFERVADTLIGAALAWAFCYVLPSWERGQIPALVARVLGAQARHARLALGLGQLRSVGVSPELEWRLARREAYDSLSALVQATQRSLSEPRAVRPPLEPLEHLQAHSYQLLAQLSAVKSMLVLRRDRLTPAEIEGPLARTAQRIEASIGAAPTSGSVMPEGAPATTLAGPIPLPDPFDNDVTPWLLRRLDLATGIAAQLRDDAARILQPAAEDSPHTAS</sequence>
<feature type="transmembrane region" description="Helical" evidence="7">
    <location>
        <begin position="99"/>
        <end position="116"/>
    </location>
</feature>
<feature type="domain" description="Integral membrane bound transporter" evidence="9">
    <location>
        <begin position="419"/>
        <end position="542"/>
    </location>
</feature>
<gene>
    <name evidence="10" type="ORF">Q2T77_15395</name>
</gene>
<feature type="transmembrane region" description="Helical" evidence="7">
    <location>
        <begin position="72"/>
        <end position="93"/>
    </location>
</feature>
<evidence type="ECO:0000313" key="11">
    <source>
        <dbReference type="Proteomes" id="UP001169027"/>
    </source>
</evidence>
<keyword evidence="4 7" id="KW-1133">Transmembrane helix</keyword>
<evidence type="ECO:0000259" key="8">
    <source>
        <dbReference type="Pfam" id="PF12805"/>
    </source>
</evidence>
<evidence type="ECO:0000256" key="6">
    <source>
        <dbReference type="ARBA" id="ARBA00043993"/>
    </source>
</evidence>
<evidence type="ECO:0000256" key="2">
    <source>
        <dbReference type="ARBA" id="ARBA00022475"/>
    </source>
</evidence>
<evidence type="ECO:0000313" key="10">
    <source>
        <dbReference type="EMBL" id="MDO1533677.1"/>
    </source>
</evidence>
<dbReference type="InterPro" id="IPR032692">
    <property type="entry name" value="YccS_N"/>
</dbReference>
<dbReference type="Pfam" id="PF13515">
    <property type="entry name" value="FUSC_2"/>
    <property type="match status" value="1"/>
</dbReference>
<evidence type="ECO:0000256" key="1">
    <source>
        <dbReference type="ARBA" id="ARBA00004651"/>
    </source>
</evidence>
<protein>
    <submittedName>
        <fullName evidence="10">FUSC family membrane protein</fullName>
    </submittedName>
</protein>